<keyword evidence="2" id="KW-1185">Reference proteome</keyword>
<accession>A0ABX4KTD5</accession>
<evidence type="ECO:0000313" key="1">
    <source>
        <dbReference type="EMBL" id="PHJ96064.1"/>
    </source>
</evidence>
<name>A0ABX4KTD5_NOSLI</name>
<protein>
    <submittedName>
        <fullName evidence="1">Uncharacterized protein</fullName>
    </submittedName>
</protein>
<dbReference type="EMBL" id="LAHC01000041">
    <property type="protein sequence ID" value="PHJ96064.1"/>
    <property type="molecule type" value="Genomic_DNA"/>
</dbReference>
<comment type="caution">
    <text evidence="1">The sequence shown here is derived from an EMBL/GenBank/DDBJ whole genome shotgun (WGS) entry which is preliminary data.</text>
</comment>
<organism evidence="1 2">
    <name type="scientific">Nostoc linckia z7</name>
    <dbReference type="NCBI Taxonomy" id="1628745"/>
    <lineage>
        <taxon>Bacteria</taxon>
        <taxon>Bacillati</taxon>
        <taxon>Cyanobacteriota</taxon>
        <taxon>Cyanophyceae</taxon>
        <taxon>Nostocales</taxon>
        <taxon>Nostocaceae</taxon>
        <taxon>Nostoc</taxon>
    </lineage>
</organism>
<gene>
    <name evidence="1" type="ORF">VF04_16940</name>
</gene>
<sequence>MFGMSYCNEKNQAIVSYLKNKKITKFNTNQVPIEVEIISKKDGSYRFYGIGDDSLFYEFIASGINPGYAINSGFNNRGVTPTMNGVFLKSQSYYYVSGYGIETLVEPINECQIKVTTPSQIFTDSIDCPGVFEVSCDDDCPTGHHKCKHNKYPGYCCVPCKKVGNRIKNIASKVRG</sequence>
<proteinExistence type="predicted"/>
<evidence type="ECO:0000313" key="2">
    <source>
        <dbReference type="Proteomes" id="UP000222523"/>
    </source>
</evidence>
<dbReference type="Proteomes" id="UP000222523">
    <property type="component" value="Unassembled WGS sequence"/>
</dbReference>
<reference evidence="1 2" key="1">
    <citation type="submission" date="2015-02" db="EMBL/GenBank/DDBJ databases">
        <title>Nostoc linckia genome annotation.</title>
        <authorList>
            <person name="Zhou Z."/>
        </authorList>
    </citation>
    <scope>NUCLEOTIDE SEQUENCE [LARGE SCALE GENOMIC DNA]</scope>
    <source>
        <strain evidence="2">z7</strain>
    </source>
</reference>